<feature type="non-terminal residue" evidence="2">
    <location>
        <position position="1"/>
    </location>
</feature>
<keyword evidence="3" id="KW-1185">Reference proteome</keyword>
<proteinExistence type="predicted"/>
<dbReference type="OrthoDB" id="298939at2759"/>
<protein>
    <recommendedName>
        <fullName evidence="4">Arrestin C-terminal-like domain-containing protein</fullName>
    </recommendedName>
</protein>
<accession>A0A4V5N7I6</accession>
<comment type="caution">
    <text evidence="2">The sequence shown here is derived from an EMBL/GenBank/DDBJ whole genome shotgun (WGS) entry which is preliminary data.</text>
</comment>
<dbReference type="EMBL" id="NAJQ01002652">
    <property type="protein sequence ID" value="TKA39839.1"/>
    <property type="molecule type" value="Genomic_DNA"/>
</dbReference>
<dbReference type="Proteomes" id="UP000309340">
    <property type="component" value="Unassembled WGS sequence"/>
</dbReference>
<name>A0A4V5N7I6_9PEZI</name>
<evidence type="ECO:0000313" key="3">
    <source>
        <dbReference type="Proteomes" id="UP000309340"/>
    </source>
</evidence>
<evidence type="ECO:0000313" key="2">
    <source>
        <dbReference type="EMBL" id="TKA39839.1"/>
    </source>
</evidence>
<reference evidence="2 3" key="1">
    <citation type="submission" date="2017-03" db="EMBL/GenBank/DDBJ databases">
        <title>Genomes of endolithic fungi from Antarctica.</title>
        <authorList>
            <person name="Coleine C."/>
            <person name="Masonjones S."/>
            <person name="Stajich J.E."/>
        </authorList>
    </citation>
    <scope>NUCLEOTIDE SEQUENCE [LARGE SCALE GENOMIC DNA]</scope>
    <source>
        <strain evidence="2 3">CCFEE 5184</strain>
    </source>
</reference>
<evidence type="ECO:0008006" key="4">
    <source>
        <dbReference type="Google" id="ProtNLM"/>
    </source>
</evidence>
<sequence>YFEVRYFLTVTTSLSNAKPVSVQLPIILVHMNSLDVVPNSIAQVAAAIEEKRAEQHRHHRHRSSESKRCKPGPLRQRSVSSPARSKDIRRQRSYTQGRAFAAPRQQSLDRQRAEQADLDLLRQALDASPRGALAGEWETAADSPTGQQAQGIEGRTIAPHVLGLSSGVPRRPSFEVVGMDAAAAAAARPATGQGFRERLDRSRFEFKAVRRKGSVGGMRERGWGWWEQMRPRAREREREREREDGGWI</sequence>
<gene>
    <name evidence="2" type="ORF">B0A55_13559</name>
</gene>
<evidence type="ECO:0000256" key="1">
    <source>
        <dbReference type="SAM" id="MobiDB-lite"/>
    </source>
</evidence>
<dbReference type="AlphaFoldDB" id="A0A4V5N7I6"/>
<organism evidence="2 3">
    <name type="scientific">Friedmanniomyces simplex</name>
    <dbReference type="NCBI Taxonomy" id="329884"/>
    <lineage>
        <taxon>Eukaryota</taxon>
        <taxon>Fungi</taxon>
        <taxon>Dikarya</taxon>
        <taxon>Ascomycota</taxon>
        <taxon>Pezizomycotina</taxon>
        <taxon>Dothideomycetes</taxon>
        <taxon>Dothideomycetidae</taxon>
        <taxon>Mycosphaerellales</taxon>
        <taxon>Teratosphaeriaceae</taxon>
        <taxon>Friedmanniomyces</taxon>
    </lineage>
</organism>
<feature type="region of interest" description="Disordered" evidence="1">
    <location>
        <begin position="52"/>
        <end position="113"/>
    </location>
</feature>
<dbReference type="STRING" id="329884.A0A4V5N7I6"/>